<dbReference type="EMBL" id="FNON01000005">
    <property type="protein sequence ID" value="SDY48378.1"/>
    <property type="molecule type" value="Genomic_DNA"/>
</dbReference>
<evidence type="ECO:0000259" key="2">
    <source>
        <dbReference type="Pfam" id="PF07883"/>
    </source>
</evidence>
<evidence type="ECO:0000313" key="4">
    <source>
        <dbReference type="Proteomes" id="UP000199515"/>
    </source>
</evidence>
<dbReference type="RefSeq" id="WP_091293066.1">
    <property type="nucleotide sequence ID" value="NZ_FNON01000005.1"/>
</dbReference>
<dbReference type="InterPro" id="IPR014710">
    <property type="entry name" value="RmlC-like_jellyroll"/>
</dbReference>
<dbReference type="Gene3D" id="2.60.120.10">
    <property type="entry name" value="Jelly Rolls"/>
    <property type="match status" value="1"/>
</dbReference>
<accession>A0A1H3K9W7</accession>
<name>A0A1H3K9W7_9PSEU</name>
<keyword evidence="1" id="KW-0479">Metal-binding</keyword>
<reference evidence="3 4" key="1">
    <citation type="submission" date="2016-10" db="EMBL/GenBank/DDBJ databases">
        <authorList>
            <person name="de Groot N.N."/>
        </authorList>
    </citation>
    <scope>NUCLEOTIDE SEQUENCE [LARGE SCALE GENOMIC DNA]</scope>
    <source>
        <strain evidence="3 4">CPCC 202699</strain>
    </source>
</reference>
<dbReference type="InterPro" id="IPR051610">
    <property type="entry name" value="GPI/OXD"/>
</dbReference>
<dbReference type="OrthoDB" id="3296127at2"/>
<dbReference type="InterPro" id="IPR011051">
    <property type="entry name" value="RmlC_Cupin_sf"/>
</dbReference>
<sequence>MEIRKLDRERLGPDNNHSQRLVPWDALNAPFEGAWNVIRPGTSSVKHAHHEYEIFIAISGKAILESQGERTEFVPGDVVHFPPHTDHQVINDGDEDFQMYSVWWDKDMTERFAERDK</sequence>
<dbReference type="Pfam" id="PF07883">
    <property type="entry name" value="Cupin_2"/>
    <property type="match status" value="1"/>
</dbReference>
<dbReference type="PANTHER" id="PTHR35848">
    <property type="entry name" value="OXALATE-BINDING PROTEIN"/>
    <property type="match status" value="1"/>
</dbReference>
<evidence type="ECO:0000256" key="1">
    <source>
        <dbReference type="ARBA" id="ARBA00022723"/>
    </source>
</evidence>
<keyword evidence="4" id="KW-1185">Reference proteome</keyword>
<dbReference type="SUPFAM" id="SSF51182">
    <property type="entry name" value="RmlC-like cupins"/>
    <property type="match status" value="1"/>
</dbReference>
<dbReference type="Proteomes" id="UP000199515">
    <property type="component" value="Unassembled WGS sequence"/>
</dbReference>
<evidence type="ECO:0000313" key="3">
    <source>
        <dbReference type="EMBL" id="SDY48378.1"/>
    </source>
</evidence>
<dbReference type="CDD" id="cd06988">
    <property type="entry name" value="cupin_DddK"/>
    <property type="match status" value="1"/>
</dbReference>
<feature type="domain" description="Cupin type-2" evidence="2">
    <location>
        <begin position="38"/>
        <end position="103"/>
    </location>
</feature>
<protein>
    <submittedName>
        <fullName evidence="3">Cupin domain-containing protein</fullName>
    </submittedName>
</protein>
<dbReference type="GO" id="GO:0046872">
    <property type="term" value="F:metal ion binding"/>
    <property type="evidence" value="ECO:0007669"/>
    <property type="project" value="UniProtKB-KW"/>
</dbReference>
<organism evidence="3 4">
    <name type="scientific">Amycolatopsis xylanica</name>
    <dbReference type="NCBI Taxonomy" id="589385"/>
    <lineage>
        <taxon>Bacteria</taxon>
        <taxon>Bacillati</taxon>
        <taxon>Actinomycetota</taxon>
        <taxon>Actinomycetes</taxon>
        <taxon>Pseudonocardiales</taxon>
        <taxon>Pseudonocardiaceae</taxon>
        <taxon>Amycolatopsis</taxon>
    </lineage>
</organism>
<dbReference type="InterPro" id="IPR013096">
    <property type="entry name" value="Cupin_2"/>
</dbReference>
<dbReference type="PANTHER" id="PTHR35848:SF6">
    <property type="entry name" value="CUPIN TYPE-2 DOMAIN-CONTAINING PROTEIN"/>
    <property type="match status" value="1"/>
</dbReference>
<dbReference type="AlphaFoldDB" id="A0A1H3K9W7"/>
<gene>
    <name evidence="3" type="ORF">SAMN05421504_105691</name>
</gene>
<dbReference type="STRING" id="589385.SAMN05421504_105691"/>
<proteinExistence type="predicted"/>